<evidence type="ECO:0000259" key="3">
    <source>
        <dbReference type="Pfam" id="PF00656"/>
    </source>
</evidence>
<keyword evidence="4" id="KW-1185">Reference proteome</keyword>
<reference evidence="5" key="1">
    <citation type="submission" date="2025-08" db="UniProtKB">
        <authorList>
            <consortium name="RefSeq"/>
        </authorList>
    </citation>
    <scope>IDENTIFICATION</scope>
</reference>
<name>A0A1U7ZJ94_NELNU</name>
<dbReference type="InParanoid" id="A0A1U7ZJ94"/>
<dbReference type="Pfam" id="PF00656">
    <property type="entry name" value="Peptidase_C14"/>
    <property type="match status" value="1"/>
</dbReference>
<evidence type="ECO:0000256" key="2">
    <source>
        <dbReference type="SAM" id="MobiDB-lite"/>
    </source>
</evidence>
<evidence type="ECO:0000313" key="5">
    <source>
        <dbReference type="RefSeq" id="XP_010248373.1"/>
    </source>
</evidence>
<dbReference type="eggNOG" id="KOG1546">
    <property type="taxonomic scope" value="Eukaryota"/>
</dbReference>
<dbReference type="Gene3D" id="3.40.50.12660">
    <property type="match status" value="2"/>
</dbReference>
<dbReference type="Proteomes" id="UP000189703">
    <property type="component" value="Unplaced"/>
</dbReference>
<protein>
    <submittedName>
        <fullName evidence="5">Metacaspase-5-like</fullName>
    </submittedName>
</protein>
<feature type="region of interest" description="Disordered" evidence="2">
    <location>
        <begin position="188"/>
        <end position="221"/>
    </location>
</feature>
<evidence type="ECO:0000256" key="1">
    <source>
        <dbReference type="ARBA" id="ARBA00009005"/>
    </source>
</evidence>
<dbReference type="FunFam" id="3.40.50.12660:FF:000007">
    <property type="entry name" value="Metacaspase-4"/>
    <property type="match status" value="1"/>
</dbReference>
<dbReference type="GO" id="GO:0005737">
    <property type="term" value="C:cytoplasm"/>
    <property type="evidence" value="ECO:0000318"/>
    <property type="project" value="GO_Central"/>
</dbReference>
<dbReference type="GO" id="GO:0006508">
    <property type="term" value="P:proteolysis"/>
    <property type="evidence" value="ECO:0000318"/>
    <property type="project" value="GO_Central"/>
</dbReference>
<dbReference type="OMA" id="QGHRIKS"/>
<dbReference type="PANTHER" id="PTHR48104">
    <property type="entry name" value="METACASPASE-4"/>
    <property type="match status" value="1"/>
</dbReference>
<dbReference type="RefSeq" id="XP_010248373.1">
    <property type="nucleotide sequence ID" value="XM_010250071.2"/>
</dbReference>
<dbReference type="AlphaFoldDB" id="A0A1U7ZJ94"/>
<gene>
    <name evidence="5" type="primary">LOC104591265</name>
</gene>
<dbReference type="FunCoup" id="A0A1U7ZJ94">
    <property type="interactions" value="1103"/>
</dbReference>
<evidence type="ECO:0000313" key="4">
    <source>
        <dbReference type="Proteomes" id="UP000189703"/>
    </source>
</evidence>
<dbReference type="OrthoDB" id="3223806at2759"/>
<comment type="similarity">
    <text evidence="1">Belongs to the peptidase C14B family.</text>
</comment>
<dbReference type="PANTHER" id="PTHR48104:SF30">
    <property type="entry name" value="METACASPASE-1"/>
    <property type="match status" value="1"/>
</dbReference>
<dbReference type="GO" id="GO:0004197">
    <property type="term" value="F:cysteine-type endopeptidase activity"/>
    <property type="evidence" value="ECO:0000318"/>
    <property type="project" value="GO_Central"/>
</dbReference>
<proteinExistence type="inferred from homology"/>
<organism evidence="4 5">
    <name type="scientific">Nelumbo nucifera</name>
    <name type="common">Sacred lotus</name>
    <dbReference type="NCBI Taxonomy" id="4432"/>
    <lineage>
        <taxon>Eukaryota</taxon>
        <taxon>Viridiplantae</taxon>
        <taxon>Streptophyta</taxon>
        <taxon>Embryophyta</taxon>
        <taxon>Tracheophyta</taxon>
        <taxon>Spermatophyta</taxon>
        <taxon>Magnoliopsida</taxon>
        <taxon>Proteales</taxon>
        <taxon>Nelumbonaceae</taxon>
        <taxon>Nelumbo</taxon>
    </lineage>
</organism>
<feature type="domain" description="Peptidase C14 caspase" evidence="3">
    <location>
        <begin position="3"/>
        <end position="406"/>
    </location>
</feature>
<sequence length="416" mass="46426">MAKRALLVGCNYPGMEIELGGCVNDVKRMHKSLIDRYGFSEQDITVLIDTDNSYTQPTGKNIRAALSDLVRSAEPGGFLFFHYSGHGNRLPPETGEEDDTGYDECIVPCDINLITDDEIRDFVELVPEGCRITIVSDSCHSGGLIDEAKEQIGESSKRHRELVSDADSSFGVRDAFETRGIELPFVRRHNHHHHHHHDRRHDEEETQEGEPQYNEQGHRIKSKYLPPSTLIKILKQKTGKNEIDIGKLRPTLFDLFGEDASPKVKKFMKFIMNKLHHKGTSGGGFMGTVGNRALEFVKQKLEENDEGYAKAAMKTEVSSKQEVYAGRSKGSLPEHGILISGCQTDQTAADATPTENEEAAYGAMSNAVQLIIAETDGNVTNKELVMKARKMLESEGFTQRPGLYCCDSYVDVRFIC</sequence>
<dbReference type="KEGG" id="nnu:104591265"/>
<accession>A0A1U7ZJ94</accession>
<dbReference type="InterPro" id="IPR011600">
    <property type="entry name" value="Pept_C14_caspase"/>
</dbReference>
<feature type="compositionally biased region" description="Basic residues" evidence="2">
    <location>
        <begin position="188"/>
        <end position="199"/>
    </location>
</feature>
<dbReference type="GeneID" id="104591265"/>
<dbReference type="InterPro" id="IPR050452">
    <property type="entry name" value="Metacaspase"/>
</dbReference>